<evidence type="ECO:0000259" key="2">
    <source>
        <dbReference type="Pfam" id="PF00078"/>
    </source>
</evidence>
<dbReference type="EMBL" id="JAUNZN010000018">
    <property type="protein sequence ID" value="KAK4811082.1"/>
    <property type="molecule type" value="Genomic_DNA"/>
</dbReference>
<accession>A0AAN7RNQ5</accession>
<dbReference type="AlphaFoldDB" id="A0AAN7RNQ5"/>
<evidence type="ECO:0000256" key="1">
    <source>
        <dbReference type="SAM" id="MobiDB-lite"/>
    </source>
</evidence>
<dbReference type="PANTHER" id="PTHR33332">
    <property type="entry name" value="REVERSE TRANSCRIPTASE DOMAIN-CONTAINING PROTEIN"/>
    <property type="match status" value="1"/>
</dbReference>
<protein>
    <recommendedName>
        <fullName evidence="2">Reverse transcriptase domain-containing protein</fullName>
    </recommendedName>
</protein>
<dbReference type="PRINTS" id="PR01345">
    <property type="entry name" value="CERVTRCPTASE"/>
</dbReference>
<evidence type="ECO:0000313" key="3">
    <source>
        <dbReference type="EMBL" id="KAK4811082.1"/>
    </source>
</evidence>
<dbReference type="Pfam" id="PF00078">
    <property type="entry name" value="RVT_1"/>
    <property type="match status" value="1"/>
</dbReference>
<dbReference type="InterPro" id="IPR000477">
    <property type="entry name" value="RT_dom"/>
</dbReference>
<keyword evidence="4" id="KW-1185">Reference proteome</keyword>
<proteinExistence type="predicted"/>
<feature type="compositionally biased region" description="Basic residues" evidence="1">
    <location>
        <begin position="596"/>
        <end position="605"/>
    </location>
</feature>
<dbReference type="Proteomes" id="UP001333110">
    <property type="component" value="Unassembled WGS sequence"/>
</dbReference>
<evidence type="ECO:0000313" key="4">
    <source>
        <dbReference type="Proteomes" id="UP001333110"/>
    </source>
</evidence>
<comment type="caution">
    <text evidence="3">The sequence shown here is derived from an EMBL/GenBank/DDBJ whole genome shotgun (WGS) entry which is preliminary data.</text>
</comment>
<feature type="domain" description="Reverse transcriptase" evidence="2">
    <location>
        <begin position="372"/>
        <end position="565"/>
    </location>
</feature>
<name>A0AAN7RNQ5_MYCAM</name>
<sequence>MSEWETDPEGQDWVQSCSTSSLMIWMLGQSVPSASLLMTPKLAGEADTPEDCAASQRDLDRLEKWADRNLMQFNQGKCQVLHLGRNNPMHQYMLGAAWLESSFAEKDLGVLVGTRLNMSQQCALVAEGRRLRKVILPLSSALVRPHVESCVQFWAPQYKRDMDILEKVQRRATKMMKGLEHLSYEERLRELGPFSLEKRRLRGNLINLYKYLKGGCKEDGARLFLVVPSDRARGNGHKLKHRRFHLNIRKHFFTVRHIARTSVVPFLGCSMHPSCIACACTAGTCTAGGCNTGVCITDMCTTGDCIKDICTTGTCTMGACTRWCNRLYQVGTACRLPCYNELAMSCGQGICAAQNRPEGHVICTVNQIPEIKKKKGKKEKYITSIPRKVMKQVLLETITSQMKQVTGKSQHRFTKGKSCQTNLITFYNKITSSVDIGSAVDVVYLNFSKVFDTVSHSLLLDKQDTDWMGGLRGNGLRGRTQMVVINGFYSGWQPVTSGVPQGSILGPTLFNIFINDLDDGIESTLTKFADDTKLGGEVDTSEGRAILQRDLDRLEEWASKNCMKLLRFSPSRQLITTQLLAHPPPSQGDGGENWKTKSKKTRGLR</sequence>
<feature type="region of interest" description="Disordered" evidence="1">
    <location>
        <begin position="580"/>
        <end position="605"/>
    </location>
</feature>
<organism evidence="3 4">
    <name type="scientific">Mycteria americana</name>
    <name type="common">Wood stork</name>
    <dbReference type="NCBI Taxonomy" id="33587"/>
    <lineage>
        <taxon>Eukaryota</taxon>
        <taxon>Metazoa</taxon>
        <taxon>Chordata</taxon>
        <taxon>Craniata</taxon>
        <taxon>Vertebrata</taxon>
        <taxon>Euteleostomi</taxon>
        <taxon>Archelosauria</taxon>
        <taxon>Archosauria</taxon>
        <taxon>Dinosauria</taxon>
        <taxon>Saurischia</taxon>
        <taxon>Theropoda</taxon>
        <taxon>Coelurosauria</taxon>
        <taxon>Aves</taxon>
        <taxon>Neognathae</taxon>
        <taxon>Neoaves</taxon>
        <taxon>Aequornithes</taxon>
        <taxon>Ciconiiformes</taxon>
        <taxon>Ciconiidae</taxon>
        <taxon>Mycteria</taxon>
    </lineage>
</organism>
<reference evidence="3 4" key="1">
    <citation type="journal article" date="2023" name="J. Hered.">
        <title>Chromosome-level genome of the wood stork (Mycteria americana) provides insight into avian chromosome evolution.</title>
        <authorList>
            <person name="Flamio R. Jr."/>
            <person name="Ramstad K.M."/>
        </authorList>
    </citation>
    <scope>NUCLEOTIDE SEQUENCE [LARGE SCALE GENOMIC DNA]</scope>
    <source>
        <strain evidence="3">JAX WOST 10</strain>
    </source>
</reference>
<gene>
    <name evidence="3" type="ORF">QYF61_016368</name>
</gene>